<dbReference type="EMBL" id="QEWP01000002">
    <property type="protein sequence ID" value="PWE00898.1"/>
    <property type="molecule type" value="Genomic_DNA"/>
</dbReference>
<dbReference type="GO" id="GO:0002188">
    <property type="term" value="P:translation reinitiation"/>
    <property type="evidence" value="ECO:0007669"/>
    <property type="project" value="TreeGrafter"/>
</dbReference>
<evidence type="ECO:0000313" key="7">
    <source>
        <dbReference type="Proteomes" id="UP000244956"/>
    </source>
</evidence>
<dbReference type="PANTHER" id="PTHR12789">
    <property type="entry name" value="DENSITY-REGULATED PROTEIN HOMOLOG"/>
    <property type="match status" value="1"/>
</dbReference>
<dbReference type="AlphaFoldDB" id="A0A2U2BCV6"/>
<keyword evidence="7" id="KW-1185">Reference proteome</keyword>
<keyword evidence="3" id="KW-0648">Protein biosynthesis</keyword>
<protein>
    <submittedName>
        <fullName evidence="6">Translation initiation factor</fullName>
    </submittedName>
</protein>
<keyword evidence="2" id="KW-0810">Translation regulation</keyword>
<evidence type="ECO:0000256" key="2">
    <source>
        <dbReference type="ARBA" id="ARBA00022845"/>
    </source>
</evidence>
<evidence type="ECO:0000256" key="1">
    <source>
        <dbReference type="ARBA" id="ARBA00005422"/>
    </source>
</evidence>
<dbReference type="GO" id="GO:0001731">
    <property type="term" value="P:formation of translation preinitiation complex"/>
    <property type="evidence" value="ECO:0007669"/>
    <property type="project" value="TreeGrafter"/>
</dbReference>
<comment type="caution">
    <text evidence="6">The sequence shown here is derived from an EMBL/GenBank/DDBJ whole genome shotgun (WGS) entry which is preliminary data.</text>
</comment>
<feature type="compositionally biased region" description="Acidic residues" evidence="4">
    <location>
        <begin position="10"/>
        <end position="20"/>
    </location>
</feature>
<feature type="region of interest" description="Disordered" evidence="4">
    <location>
        <begin position="1"/>
        <end position="22"/>
    </location>
</feature>
<feature type="domain" description="SUI1" evidence="5">
    <location>
        <begin position="31"/>
        <end position="97"/>
    </location>
</feature>
<proteinExistence type="inferred from homology"/>
<dbReference type="PIRSF" id="PIRSF037511">
    <property type="entry name" value="Transl_init_SUI1_pro"/>
    <property type="match status" value="1"/>
</dbReference>
<dbReference type="Proteomes" id="UP000244956">
    <property type="component" value="Unassembled WGS sequence"/>
</dbReference>
<dbReference type="PROSITE" id="PS50296">
    <property type="entry name" value="SUI1"/>
    <property type="match status" value="1"/>
</dbReference>
<evidence type="ECO:0000259" key="5">
    <source>
        <dbReference type="PROSITE" id="PS50296"/>
    </source>
</evidence>
<dbReference type="InterPro" id="IPR001950">
    <property type="entry name" value="SUI1"/>
</dbReference>
<organism evidence="6 7">
    <name type="scientific">Marinilabilia rubra</name>
    <dbReference type="NCBI Taxonomy" id="2162893"/>
    <lineage>
        <taxon>Bacteria</taxon>
        <taxon>Pseudomonadati</taxon>
        <taxon>Bacteroidota</taxon>
        <taxon>Bacteroidia</taxon>
        <taxon>Marinilabiliales</taxon>
        <taxon>Marinilabiliaceae</taxon>
        <taxon>Marinilabilia</taxon>
    </lineage>
</organism>
<dbReference type="OrthoDB" id="9792915at2"/>
<dbReference type="PANTHER" id="PTHR12789:SF0">
    <property type="entry name" value="DENSITY-REGULATED PROTEIN"/>
    <property type="match status" value="1"/>
</dbReference>
<evidence type="ECO:0000313" key="6">
    <source>
        <dbReference type="EMBL" id="PWE00898.1"/>
    </source>
</evidence>
<dbReference type="InterPro" id="IPR050318">
    <property type="entry name" value="DENR/SUI1_TIF"/>
</dbReference>
<name>A0A2U2BCV6_9BACT</name>
<dbReference type="InterPro" id="IPR036877">
    <property type="entry name" value="SUI1_dom_sf"/>
</dbReference>
<gene>
    <name evidence="6" type="ORF">DDZ16_03740</name>
</gene>
<dbReference type="GO" id="GO:0003743">
    <property type="term" value="F:translation initiation factor activity"/>
    <property type="evidence" value="ECO:0007669"/>
    <property type="project" value="UniProtKB-KW"/>
</dbReference>
<dbReference type="Pfam" id="PF01253">
    <property type="entry name" value="SUI1"/>
    <property type="match status" value="1"/>
</dbReference>
<dbReference type="Gene3D" id="3.30.780.10">
    <property type="entry name" value="SUI1-like domain"/>
    <property type="match status" value="1"/>
</dbReference>
<dbReference type="CDD" id="cd11567">
    <property type="entry name" value="YciH_like"/>
    <property type="match status" value="1"/>
</dbReference>
<dbReference type="GO" id="GO:0003729">
    <property type="term" value="F:mRNA binding"/>
    <property type="evidence" value="ECO:0007669"/>
    <property type="project" value="TreeGrafter"/>
</dbReference>
<evidence type="ECO:0000256" key="4">
    <source>
        <dbReference type="SAM" id="MobiDB-lite"/>
    </source>
</evidence>
<dbReference type="SUPFAM" id="SSF55159">
    <property type="entry name" value="eIF1-like"/>
    <property type="match status" value="1"/>
</dbReference>
<evidence type="ECO:0000256" key="3">
    <source>
        <dbReference type="ARBA" id="ARBA00022917"/>
    </source>
</evidence>
<comment type="similarity">
    <text evidence="1">Belongs to the SUI1 family.</text>
</comment>
<keyword evidence="6" id="KW-0396">Initiation factor</keyword>
<reference evidence="6 7" key="1">
    <citation type="submission" date="2018-05" db="EMBL/GenBank/DDBJ databases">
        <title>Marinilabilia rubrum sp. nov., isolated from saltern sediment.</title>
        <authorList>
            <person name="Zhang R."/>
        </authorList>
    </citation>
    <scope>NUCLEOTIDE SEQUENCE [LARGE SCALE GENOMIC DNA]</scope>
    <source>
        <strain evidence="6 7">WTE16</strain>
    </source>
</reference>
<sequence length="106" mass="12035">MVFSTNPNFDPDDYIEEEEKETLSPEKQNLRIMLDRKQRKGKTVTLITGFEGKEEDLEALGKKLKNLCGAGGSVKNQEILIQGDFRDKIFDHLQKDGFTRTKKSGG</sequence>
<accession>A0A2U2BCV6</accession>
<dbReference type="GO" id="GO:0006417">
    <property type="term" value="P:regulation of translation"/>
    <property type="evidence" value="ECO:0007669"/>
    <property type="project" value="UniProtKB-KW"/>
</dbReference>
<dbReference type="InterPro" id="IPR005872">
    <property type="entry name" value="SUI1_arc_bac"/>
</dbReference>